<organism evidence="1 2">
    <name type="scientific">Caerostris extrusa</name>
    <name type="common">Bark spider</name>
    <name type="synonym">Caerostris bankana</name>
    <dbReference type="NCBI Taxonomy" id="172846"/>
    <lineage>
        <taxon>Eukaryota</taxon>
        <taxon>Metazoa</taxon>
        <taxon>Ecdysozoa</taxon>
        <taxon>Arthropoda</taxon>
        <taxon>Chelicerata</taxon>
        <taxon>Arachnida</taxon>
        <taxon>Araneae</taxon>
        <taxon>Araneomorphae</taxon>
        <taxon>Entelegynae</taxon>
        <taxon>Araneoidea</taxon>
        <taxon>Araneidae</taxon>
        <taxon>Caerostris</taxon>
    </lineage>
</organism>
<proteinExistence type="predicted"/>
<protein>
    <submittedName>
        <fullName evidence="1">Uncharacterized protein</fullName>
    </submittedName>
</protein>
<gene>
    <name evidence="1" type="ORF">CEXT_329731</name>
</gene>
<dbReference type="Proteomes" id="UP001054945">
    <property type="component" value="Unassembled WGS sequence"/>
</dbReference>
<evidence type="ECO:0000313" key="2">
    <source>
        <dbReference type="Proteomes" id="UP001054945"/>
    </source>
</evidence>
<comment type="caution">
    <text evidence="1">The sequence shown here is derived from an EMBL/GenBank/DDBJ whole genome shotgun (WGS) entry which is preliminary data.</text>
</comment>
<reference evidence="1 2" key="1">
    <citation type="submission" date="2021-06" db="EMBL/GenBank/DDBJ databases">
        <title>Caerostris extrusa draft genome.</title>
        <authorList>
            <person name="Kono N."/>
            <person name="Arakawa K."/>
        </authorList>
    </citation>
    <scope>NUCLEOTIDE SEQUENCE [LARGE SCALE GENOMIC DNA]</scope>
</reference>
<name>A0AAV4PXA2_CAEEX</name>
<keyword evidence="2" id="KW-1185">Reference proteome</keyword>
<dbReference type="AlphaFoldDB" id="A0AAV4PXA2"/>
<sequence length="71" mass="7733">MHRSPQHVIGRLARVGARVVSGSDVEANSISGGFTSMSRIHYPFMESGNGLAIFPPQHRGLDDCWPSHTSE</sequence>
<accession>A0AAV4PXA2</accession>
<evidence type="ECO:0000313" key="1">
    <source>
        <dbReference type="EMBL" id="GIY01770.1"/>
    </source>
</evidence>
<dbReference type="EMBL" id="BPLR01005366">
    <property type="protein sequence ID" value="GIY01770.1"/>
    <property type="molecule type" value="Genomic_DNA"/>
</dbReference>